<comment type="catalytic activity">
    <reaction evidence="4">
        <text>RX + glutathione = an S-substituted glutathione + a halide anion + H(+)</text>
        <dbReference type="Rhea" id="RHEA:16437"/>
        <dbReference type="ChEBI" id="CHEBI:15378"/>
        <dbReference type="ChEBI" id="CHEBI:16042"/>
        <dbReference type="ChEBI" id="CHEBI:17792"/>
        <dbReference type="ChEBI" id="CHEBI:57925"/>
        <dbReference type="ChEBI" id="CHEBI:90779"/>
        <dbReference type="EC" id="2.5.1.18"/>
    </reaction>
</comment>
<dbReference type="GO" id="GO:0004364">
    <property type="term" value="F:glutathione transferase activity"/>
    <property type="evidence" value="ECO:0007669"/>
    <property type="project" value="UniProtKB-EC"/>
</dbReference>
<dbReference type="GO" id="GO:0006749">
    <property type="term" value="P:glutathione metabolic process"/>
    <property type="evidence" value="ECO:0007669"/>
    <property type="project" value="TreeGrafter"/>
</dbReference>
<dbReference type="SUPFAM" id="SSF52833">
    <property type="entry name" value="Thioredoxin-like"/>
    <property type="match status" value="1"/>
</dbReference>
<dbReference type="AlphaFoldDB" id="A0A673K6T8"/>
<dbReference type="InterPro" id="IPR051924">
    <property type="entry name" value="GST_Kappa/NadH"/>
</dbReference>
<comment type="similarity">
    <text evidence="1">Belongs to the GST superfamily. Kappa family.</text>
</comment>
<dbReference type="GO" id="GO:0004602">
    <property type="term" value="F:glutathione peroxidase activity"/>
    <property type="evidence" value="ECO:0007669"/>
    <property type="project" value="TreeGrafter"/>
</dbReference>
<evidence type="ECO:0000256" key="4">
    <source>
        <dbReference type="ARBA" id="ARBA00047960"/>
    </source>
</evidence>
<dbReference type="InterPro" id="IPR036249">
    <property type="entry name" value="Thioredoxin-like_sf"/>
</dbReference>
<name>A0A673K6T8_9TELE</name>
<gene>
    <name evidence="11" type="primary">LOC107716832</name>
</gene>
<sequence>MSNSRKVVKLYYDVISTYSWLAFEVLCCYRNVWNIDLKFKPAFLGGVFHGSGNQKPGLVQNKFCYMVTDLKQLSEFFGVRVNPPLPCKKGTLNVMRFVTAVDEKEKERGVLVERVSRELWKNIWCTHQDITHPATLTEAGLKAGLSANEVEELLILSKSQQIKDNAFHLCFYTFCLFINDKTAVGLWFIVRVGSYSCRKRKPPFSIGLRNNIDYPM</sequence>
<evidence type="ECO:0000256" key="1">
    <source>
        <dbReference type="ARBA" id="ARBA00006494"/>
    </source>
</evidence>
<evidence type="ECO:0000256" key="9">
    <source>
        <dbReference type="ARBA" id="ARBA00083519"/>
    </source>
</evidence>
<dbReference type="Pfam" id="PF01323">
    <property type="entry name" value="DSBA"/>
    <property type="match status" value="1"/>
</dbReference>
<keyword evidence="12" id="KW-1185">Reference proteome</keyword>
<reference evidence="11" key="2">
    <citation type="submission" date="2025-09" db="UniProtKB">
        <authorList>
            <consortium name="Ensembl"/>
        </authorList>
    </citation>
    <scope>IDENTIFICATION</scope>
</reference>
<dbReference type="PANTHER" id="PTHR42943">
    <property type="entry name" value="GLUTATHIONE S-TRANSFERASE KAPPA"/>
    <property type="match status" value="1"/>
</dbReference>
<evidence type="ECO:0000256" key="3">
    <source>
        <dbReference type="ARBA" id="ARBA00022679"/>
    </source>
</evidence>
<evidence type="ECO:0000313" key="12">
    <source>
        <dbReference type="Proteomes" id="UP000472270"/>
    </source>
</evidence>
<feature type="domain" description="DSBA-like thioredoxin" evidence="10">
    <location>
        <begin position="8"/>
        <end position="161"/>
    </location>
</feature>
<evidence type="ECO:0000256" key="2">
    <source>
        <dbReference type="ARBA" id="ARBA00012452"/>
    </source>
</evidence>
<reference evidence="11" key="1">
    <citation type="submission" date="2025-08" db="UniProtKB">
        <authorList>
            <consortium name="Ensembl"/>
        </authorList>
    </citation>
    <scope>IDENTIFICATION</scope>
</reference>
<dbReference type="Ensembl" id="ENSSRHT00000063058.1">
    <property type="protein sequence ID" value="ENSSRHP00000061360.1"/>
    <property type="gene ID" value="ENSSRHG00000030634.1"/>
</dbReference>
<evidence type="ECO:0000259" key="10">
    <source>
        <dbReference type="Pfam" id="PF01323"/>
    </source>
</evidence>
<evidence type="ECO:0000256" key="6">
    <source>
        <dbReference type="ARBA" id="ARBA00080274"/>
    </source>
</evidence>
<keyword evidence="3" id="KW-0808">Transferase</keyword>
<dbReference type="GO" id="GO:0005777">
    <property type="term" value="C:peroxisome"/>
    <property type="evidence" value="ECO:0007669"/>
    <property type="project" value="TreeGrafter"/>
</dbReference>
<accession>A0A673K6T8</accession>
<dbReference type="Gene3D" id="3.40.30.10">
    <property type="entry name" value="Glutaredoxin"/>
    <property type="match status" value="1"/>
</dbReference>
<dbReference type="FunFam" id="3.40.30.10:FF:000096">
    <property type="entry name" value="Glutathione S-transferase kappa"/>
    <property type="match status" value="1"/>
</dbReference>
<proteinExistence type="inferred from homology"/>
<protein>
    <recommendedName>
        <fullName evidence="5">Glutathione S-transferase kappa 1</fullName>
        <ecNumber evidence="2">2.5.1.18</ecNumber>
    </recommendedName>
    <alternativeName>
        <fullName evidence="8">GST 13-13</fullName>
    </alternativeName>
    <alternativeName>
        <fullName evidence="9">GST class-kappa</fullName>
    </alternativeName>
    <alternativeName>
        <fullName evidence="6">GSTK1-1</fullName>
    </alternativeName>
    <alternativeName>
        <fullName evidence="7">Glutathione S-transferase subunit 13</fullName>
    </alternativeName>
</protein>
<dbReference type="EC" id="2.5.1.18" evidence="2"/>
<dbReference type="GO" id="GO:0005739">
    <property type="term" value="C:mitochondrion"/>
    <property type="evidence" value="ECO:0007669"/>
    <property type="project" value="TreeGrafter"/>
</dbReference>
<evidence type="ECO:0000313" key="11">
    <source>
        <dbReference type="Ensembl" id="ENSSRHP00000061360.1"/>
    </source>
</evidence>
<dbReference type="InterPro" id="IPR001853">
    <property type="entry name" value="DSBA-like_thioredoxin_dom"/>
</dbReference>
<dbReference type="PANTHER" id="PTHR42943:SF2">
    <property type="entry name" value="GLUTATHIONE S-TRANSFERASE KAPPA 1"/>
    <property type="match status" value="1"/>
</dbReference>
<evidence type="ECO:0000256" key="7">
    <source>
        <dbReference type="ARBA" id="ARBA00081396"/>
    </source>
</evidence>
<evidence type="ECO:0000256" key="8">
    <source>
        <dbReference type="ARBA" id="ARBA00082109"/>
    </source>
</evidence>
<dbReference type="Proteomes" id="UP000472270">
    <property type="component" value="Unassembled WGS sequence"/>
</dbReference>
<organism evidence="11 12">
    <name type="scientific">Sinocyclocheilus rhinocerous</name>
    <dbReference type="NCBI Taxonomy" id="307959"/>
    <lineage>
        <taxon>Eukaryota</taxon>
        <taxon>Metazoa</taxon>
        <taxon>Chordata</taxon>
        <taxon>Craniata</taxon>
        <taxon>Vertebrata</taxon>
        <taxon>Euteleostomi</taxon>
        <taxon>Actinopterygii</taxon>
        <taxon>Neopterygii</taxon>
        <taxon>Teleostei</taxon>
        <taxon>Ostariophysi</taxon>
        <taxon>Cypriniformes</taxon>
        <taxon>Cyprinidae</taxon>
        <taxon>Cyprininae</taxon>
        <taxon>Sinocyclocheilus</taxon>
    </lineage>
</organism>
<evidence type="ECO:0000256" key="5">
    <source>
        <dbReference type="ARBA" id="ARBA00073833"/>
    </source>
</evidence>